<reference evidence="1 2" key="1">
    <citation type="journal article" date="2018" name="Syst. Appl. Microbiol.">
        <title>Flavobacterium circumlabens sp. nov. and Flavobacterium cupreum sp. nov., two psychrotrophic species isolated from Antarctic environmental samples.</title>
        <authorList>
            <person name="Kralova S."/>
            <person name="Busse H.J."/>
            <person name="Svec P."/>
            <person name="Maslanova I."/>
            <person name="Stankova E."/>
            <person name="Bartak M."/>
            <person name="Sedlacek I."/>
        </authorList>
    </citation>
    <scope>NUCLEOTIDE SEQUENCE [LARGE SCALE GENOMIC DNA]</scope>
    <source>
        <strain evidence="1 2">CCM 8828</strain>
    </source>
</reference>
<evidence type="ECO:0000313" key="2">
    <source>
        <dbReference type="Proteomes" id="UP000298340"/>
    </source>
</evidence>
<dbReference type="RefSeq" id="WP_134092586.1">
    <property type="nucleotide sequence ID" value="NZ_QWDN01001138.1"/>
</dbReference>
<dbReference type="Gene3D" id="3.10.310.10">
    <property type="entry name" value="Diaminopimelate Epimerase, Chain A, domain 1"/>
    <property type="match status" value="1"/>
</dbReference>
<protein>
    <submittedName>
        <fullName evidence="1">PhzF family phenazine biosynthesis protein</fullName>
    </submittedName>
</protein>
<accession>A0A4Y7U469</accession>
<dbReference type="InterPro" id="IPR003719">
    <property type="entry name" value="Phenazine_PhzF-like"/>
</dbReference>
<comment type="caution">
    <text evidence="1">The sequence shown here is derived from an EMBL/GenBank/DDBJ whole genome shotgun (WGS) entry which is preliminary data.</text>
</comment>
<feature type="non-terminal residue" evidence="1">
    <location>
        <position position="1"/>
    </location>
</feature>
<organism evidence="1 2">
    <name type="scientific">Flavobacterium circumlabens</name>
    <dbReference type="NCBI Taxonomy" id="2133765"/>
    <lineage>
        <taxon>Bacteria</taxon>
        <taxon>Pseudomonadati</taxon>
        <taxon>Bacteroidota</taxon>
        <taxon>Flavobacteriia</taxon>
        <taxon>Flavobacteriales</taxon>
        <taxon>Flavobacteriaceae</taxon>
        <taxon>Flavobacterium</taxon>
    </lineage>
</organism>
<dbReference type="AlphaFoldDB" id="A0A4Y7U469"/>
<dbReference type="SUPFAM" id="SSF54506">
    <property type="entry name" value="Diaminopimelate epimerase-like"/>
    <property type="match status" value="1"/>
</dbReference>
<name>A0A4Y7U469_9FLAO</name>
<dbReference type="GO" id="GO:0003824">
    <property type="term" value="F:catalytic activity"/>
    <property type="evidence" value="ECO:0007669"/>
    <property type="project" value="InterPro"/>
</dbReference>
<evidence type="ECO:0000313" key="1">
    <source>
        <dbReference type="EMBL" id="TEB40582.1"/>
    </source>
</evidence>
<dbReference type="EMBL" id="QWDN01001138">
    <property type="protein sequence ID" value="TEB40582.1"/>
    <property type="molecule type" value="Genomic_DNA"/>
</dbReference>
<dbReference type="Pfam" id="PF02567">
    <property type="entry name" value="PhzC-PhzF"/>
    <property type="match status" value="1"/>
</dbReference>
<proteinExistence type="predicted"/>
<sequence>LIGIDEDAATGTAAGPLAGLLLHKKIIEKNSSYQILQGVKLNQPSLLEIAVQDNGVLVGGSSVITMEGKIYIED</sequence>
<dbReference type="Proteomes" id="UP000298340">
    <property type="component" value="Unassembled WGS sequence"/>
</dbReference>
<gene>
    <name evidence="1" type="ORF">D0809_29880</name>
</gene>